<dbReference type="GO" id="GO:0042254">
    <property type="term" value="P:ribosome biogenesis"/>
    <property type="evidence" value="ECO:0007669"/>
    <property type="project" value="UniProtKB-UniRule"/>
</dbReference>
<dbReference type="NCBIfam" id="NF008956">
    <property type="entry name" value="PRK12299.1"/>
    <property type="match status" value="1"/>
</dbReference>
<dbReference type="InterPro" id="IPR027417">
    <property type="entry name" value="P-loop_NTPase"/>
</dbReference>
<feature type="binding site" evidence="5">
    <location>
        <begin position="225"/>
        <end position="229"/>
    </location>
    <ligand>
        <name>GTP</name>
        <dbReference type="ChEBI" id="CHEBI:37565"/>
    </ligand>
</feature>
<dbReference type="Pfam" id="PF01926">
    <property type="entry name" value="MMR_HSR1"/>
    <property type="match status" value="1"/>
</dbReference>
<feature type="binding site" evidence="5">
    <location>
        <begin position="344"/>
        <end position="346"/>
    </location>
    <ligand>
        <name>GTP</name>
        <dbReference type="ChEBI" id="CHEBI:37565"/>
    </ligand>
</feature>
<dbReference type="InterPro" id="IPR045086">
    <property type="entry name" value="OBG_GTPase"/>
</dbReference>
<dbReference type="PROSITE" id="PS51883">
    <property type="entry name" value="OBG"/>
    <property type="match status" value="1"/>
</dbReference>
<dbReference type="PRINTS" id="PR00326">
    <property type="entry name" value="GTP1OBG"/>
</dbReference>
<dbReference type="PANTHER" id="PTHR11702">
    <property type="entry name" value="DEVELOPMENTALLY REGULATED GTP-BINDING PROTEIN-RELATED"/>
    <property type="match status" value="1"/>
</dbReference>
<keyword evidence="5" id="KW-0963">Cytoplasm</keyword>
<gene>
    <name evidence="5" type="primary">obg</name>
    <name evidence="8" type="ORF">AVDCRST_MAG42-2155</name>
</gene>
<dbReference type="InterPro" id="IPR031167">
    <property type="entry name" value="G_OBG"/>
</dbReference>
<dbReference type="GO" id="GO:0000287">
    <property type="term" value="F:magnesium ion binding"/>
    <property type="evidence" value="ECO:0007669"/>
    <property type="project" value="InterPro"/>
</dbReference>
<dbReference type="InterPro" id="IPR006073">
    <property type="entry name" value="GTP-bd"/>
</dbReference>
<dbReference type="CDD" id="cd01898">
    <property type="entry name" value="Obg"/>
    <property type="match status" value="1"/>
</dbReference>
<feature type="binding site" evidence="5">
    <location>
        <begin position="317"/>
        <end position="320"/>
    </location>
    <ligand>
        <name>GTP</name>
        <dbReference type="ChEBI" id="CHEBI:37565"/>
    </ligand>
</feature>
<feature type="domain" description="OBG-type G" evidence="6">
    <location>
        <begin position="194"/>
        <end position="363"/>
    </location>
</feature>
<dbReference type="PIRSF" id="PIRSF002401">
    <property type="entry name" value="GTP_bd_Obg/CgtA"/>
    <property type="match status" value="1"/>
</dbReference>
<keyword evidence="3 5" id="KW-0460">Magnesium</keyword>
<comment type="cofactor">
    <cofactor evidence="5">
        <name>Mg(2+)</name>
        <dbReference type="ChEBI" id="CHEBI:18420"/>
    </cofactor>
</comment>
<keyword evidence="5" id="KW-0479">Metal-binding</keyword>
<keyword evidence="4 5" id="KW-0342">GTP-binding</keyword>
<dbReference type="GO" id="GO:0005737">
    <property type="term" value="C:cytoplasm"/>
    <property type="evidence" value="ECO:0007669"/>
    <property type="project" value="UniProtKB-SubCell"/>
</dbReference>
<keyword evidence="5" id="KW-0378">Hydrolase</keyword>
<evidence type="ECO:0000313" key="8">
    <source>
        <dbReference type="EMBL" id="CAA9243636.1"/>
    </source>
</evidence>
<feature type="binding site" evidence="5">
    <location>
        <begin position="200"/>
        <end position="207"/>
    </location>
    <ligand>
        <name>GTP</name>
        <dbReference type="ChEBI" id="CHEBI:37565"/>
    </ligand>
</feature>
<dbReference type="InterPro" id="IPR036726">
    <property type="entry name" value="GTP1_OBG_dom_sf"/>
</dbReference>
<dbReference type="InterPro" id="IPR014100">
    <property type="entry name" value="GTP-bd_Obg/CgtA"/>
</dbReference>
<dbReference type="PROSITE" id="PS51710">
    <property type="entry name" value="G_OBG"/>
    <property type="match status" value="1"/>
</dbReference>
<evidence type="ECO:0000256" key="5">
    <source>
        <dbReference type="HAMAP-Rule" id="MF_01454"/>
    </source>
</evidence>
<name>A0A6J4I7X2_9BACT</name>
<dbReference type="GO" id="GO:0005525">
    <property type="term" value="F:GTP binding"/>
    <property type="evidence" value="ECO:0007669"/>
    <property type="project" value="UniProtKB-UniRule"/>
</dbReference>
<evidence type="ECO:0000259" key="6">
    <source>
        <dbReference type="PROSITE" id="PS51710"/>
    </source>
</evidence>
<comment type="subcellular location">
    <subcellularLocation>
        <location evidence="5">Cytoplasm</location>
    </subcellularLocation>
</comment>
<comment type="subunit">
    <text evidence="5">Monomer.</text>
</comment>
<dbReference type="Gene3D" id="2.70.210.12">
    <property type="entry name" value="GTP1/OBG domain"/>
    <property type="match status" value="1"/>
</dbReference>
<dbReference type="SUPFAM" id="SSF82051">
    <property type="entry name" value="Obg GTP-binding protein N-terminal domain"/>
    <property type="match status" value="1"/>
</dbReference>
<dbReference type="PANTHER" id="PTHR11702:SF31">
    <property type="entry name" value="MITOCHONDRIAL RIBOSOME-ASSOCIATED GTPASE 2"/>
    <property type="match status" value="1"/>
</dbReference>
<sequence length="381" mass="40672">MFVDRIKVFAQAGDGGSGCVSFRREKFVPRGGPDGGDGGRGGDVILRADVHTDNLTNLYYEPIVKAKSGTHGMGKKMSGKSALAKVVNVPIGTIVYRTAAPARRAAETDELHVATGEEEAEQPEGAVSDKTLPAPEDQIADLAADGQEFVLCAGGRGGKGNVHFKSAKNRAPIQFTEGTEGEQGHFLLELRTIADAALVGYPNAGKSTLLGKLSAAHPKVAPYPFTTLRPSVGVVELDEYRRATVADIPGLIEGAHRNVGLGHDFLRHITRCKFLLFVVDAAGSEGRHPVADIQSLRREIDLYDTRLSMRPWCIVANKMDLPESNENIAILRDRFAPVPVIPVSADRAEGIGDLKAHLADWLTVETNNAPAVESVAATASD</sequence>
<evidence type="ECO:0000256" key="1">
    <source>
        <dbReference type="ARBA" id="ARBA00007699"/>
    </source>
</evidence>
<reference evidence="8" key="1">
    <citation type="submission" date="2020-02" db="EMBL/GenBank/DDBJ databases">
        <authorList>
            <person name="Meier V. D."/>
        </authorList>
    </citation>
    <scope>NUCLEOTIDE SEQUENCE</scope>
    <source>
        <strain evidence="8">AVDCRST_MAG42</strain>
    </source>
</reference>
<comment type="similarity">
    <text evidence="1 5">Belongs to the TRAFAC class OBG-HflX-like GTPase superfamily. OBG GTPase family.</text>
</comment>
<feature type="domain" description="Obg" evidence="7">
    <location>
        <begin position="1"/>
        <end position="193"/>
    </location>
</feature>
<feature type="binding site" evidence="5">
    <location>
        <begin position="247"/>
        <end position="250"/>
    </location>
    <ligand>
        <name>GTP</name>
        <dbReference type="ChEBI" id="CHEBI:37565"/>
    </ligand>
</feature>
<dbReference type="EMBL" id="CADCTA010000068">
    <property type="protein sequence ID" value="CAA9243636.1"/>
    <property type="molecule type" value="Genomic_DNA"/>
</dbReference>
<keyword evidence="2 5" id="KW-0547">Nucleotide-binding</keyword>
<dbReference type="Gene3D" id="3.40.50.300">
    <property type="entry name" value="P-loop containing nucleotide triphosphate hydrolases"/>
    <property type="match status" value="1"/>
</dbReference>
<dbReference type="SUPFAM" id="SSF52540">
    <property type="entry name" value="P-loop containing nucleoside triphosphate hydrolases"/>
    <property type="match status" value="1"/>
</dbReference>
<organism evidence="8">
    <name type="scientific">uncultured Chthoniobacterales bacterium</name>
    <dbReference type="NCBI Taxonomy" id="1836801"/>
    <lineage>
        <taxon>Bacteria</taxon>
        <taxon>Pseudomonadati</taxon>
        <taxon>Verrucomicrobiota</taxon>
        <taxon>Spartobacteria</taxon>
        <taxon>Chthoniobacterales</taxon>
        <taxon>environmental samples</taxon>
    </lineage>
</organism>
<feature type="binding site" evidence="5">
    <location>
        <position position="227"/>
    </location>
    <ligand>
        <name>Mg(2+)</name>
        <dbReference type="ChEBI" id="CHEBI:18420"/>
    </ligand>
</feature>
<dbReference type="AlphaFoldDB" id="A0A6J4I7X2"/>
<accession>A0A6J4I7X2</accession>
<comment type="function">
    <text evidence="5">An essential GTPase which binds GTP, GDP and possibly (p)ppGpp with moderate affinity, with high nucleotide exchange rates and a fairly low GTP hydrolysis rate. Plays a role in control of the cell cycle, stress response, ribosome biogenesis and in those bacteria that undergo differentiation, in morphogenesis control.</text>
</comment>
<evidence type="ECO:0000256" key="3">
    <source>
        <dbReference type="ARBA" id="ARBA00022842"/>
    </source>
</evidence>
<proteinExistence type="inferred from homology"/>
<evidence type="ECO:0000256" key="4">
    <source>
        <dbReference type="ARBA" id="ARBA00023134"/>
    </source>
</evidence>
<evidence type="ECO:0000259" key="7">
    <source>
        <dbReference type="PROSITE" id="PS51883"/>
    </source>
</evidence>
<dbReference type="Pfam" id="PF01018">
    <property type="entry name" value="GTP1_OBG"/>
    <property type="match status" value="2"/>
</dbReference>
<dbReference type="InterPro" id="IPR006169">
    <property type="entry name" value="GTP1_OBG_dom"/>
</dbReference>
<dbReference type="GO" id="GO:0003924">
    <property type="term" value="F:GTPase activity"/>
    <property type="evidence" value="ECO:0007669"/>
    <property type="project" value="UniProtKB-UniRule"/>
</dbReference>
<protein>
    <recommendedName>
        <fullName evidence="5">GTPase Obg</fullName>
        <ecNumber evidence="5">3.6.5.-</ecNumber>
    </recommendedName>
    <alternativeName>
        <fullName evidence="5">GTP-binding protein Obg</fullName>
    </alternativeName>
</protein>
<feature type="binding site" evidence="5">
    <location>
        <position position="207"/>
    </location>
    <ligand>
        <name>Mg(2+)</name>
        <dbReference type="ChEBI" id="CHEBI:18420"/>
    </ligand>
</feature>
<dbReference type="HAMAP" id="MF_01454">
    <property type="entry name" value="GTPase_Obg"/>
    <property type="match status" value="1"/>
</dbReference>
<dbReference type="EC" id="3.6.5.-" evidence="5"/>
<evidence type="ECO:0000256" key="2">
    <source>
        <dbReference type="ARBA" id="ARBA00022741"/>
    </source>
</evidence>